<dbReference type="PANTHER" id="PTHR43617">
    <property type="entry name" value="L-AMINO ACID N-ACETYLTRANSFERASE"/>
    <property type="match status" value="1"/>
</dbReference>
<evidence type="ECO:0000259" key="1">
    <source>
        <dbReference type="PROSITE" id="PS51186"/>
    </source>
</evidence>
<dbReference type="GO" id="GO:0016747">
    <property type="term" value="F:acyltransferase activity, transferring groups other than amino-acyl groups"/>
    <property type="evidence" value="ECO:0007669"/>
    <property type="project" value="InterPro"/>
</dbReference>
<dbReference type="InterPro" id="IPR000182">
    <property type="entry name" value="GNAT_dom"/>
</dbReference>
<accession>A0A9D2MRW2</accession>
<gene>
    <name evidence="2" type="ORF">H9763_06165</name>
</gene>
<evidence type="ECO:0000313" key="2">
    <source>
        <dbReference type="EMBL" id="HJB91038.1"/>
    </source>
</evidence>
<dbReference type="EMBL" id="DWXE01000022">
    <property type="protein sequence ID" value="HJB91038.1"/>
    <property type="molecule type" value="Genomic_DNA"/>
</dbReference>
<dbReference type="PANTHER" id="PTHR43617:SF22">
    <property type="entry name" value="L-AMINO ACID N-ACETYLTRANSFERASE AAAT"/>
    <property type="match status" value="1"/>
</dbReference>
<organism evidence="2 3">
    <name type="scientific">Candidatus Eisenbergiella merdigallinarum</name>
    <dbReference type="NCBI Taxonomy" id="2838552"/>
    <lineage>
        <taxon>Bacteria</taxon>
        <taxon>Bacillati</taxon>
        <taxon>Bacillota</taxon>
        <taxon>Clostridia</taxon>
        <taxon>Lachnospirales</taxon>
        <taxon>Lachnospiraceae</taxon>
        <taxon>Eisenbergiella</taxon>
    </lineage>
</organism>
<name>A0A9D2MRW2_9FIRM</name>
<dbReference type="SUPFAM" id="SSF55729">
    <property type="entry name" value="Acyl-CoA N-acyltransferases (Nat)"/>
    <property type="match status" value="1"/>
</dbReference>
<proteinExistence type="predicted"/>
<dbReference type="AlphaFoldDB" id="A0A9D2MRW2"/>
<feature type="domain" description="N-acetyltransferase" evidence="1">
    <location>
        <begin position="3"/>
        <end position="157"/>
    </location>
</feature>
<dbReference type="Gene3D" id="3.40.630.30">
    <property type="match status" value="1"/>
</dbReference>
<dbReference type="Proteomes" id="UP000886883">
    <property type="component" value="Unassembled WGS sequence"/>
</dbReference>
<comment type="caution">
    <text evidence="2">The sequence shown here is derived from an EMBL/GenBank/DDBJ whole genome shotgun (WGS) entry which is preliminary data.</text>
</comment>
<reference evidence="2" key="2">
    <citation type="submission" date="2021-04" db="EMBL/GenBank/DDBJ databases">
        <authorList>
            <person name="Gilroy R."/>
        </authorList>
    </citation>
    <scope>NUCLEOTIDE SEQUENCE</scope>
    <source>
        <strain evidence="2">USAMLcec3-2134</strain>
    </source>
</reference>
<dbReference type="InterPro" id="IPR016181">
    <property type="entry name" value="Acyl_CoA_acyltransferase"/>
</dbReference>
<protein>
    <submittedName>
        <fullName evidence="2">GNAT family N-acetyltransferase</fullName>
    </submittedName>
</protein>
<reference evidence="2" key="1">
    <citation type="journal article" date="2021" name="PeerJ">
        <title>Extensive microbial diversity within the chicken gut microbiome revealed by metagenomics and culture.</title>
        <authorList>
            <person name="Gilroy R."/>
            <person name="Ravi A."/>
            <person name="Getino M."/>
            <person name="Pursley I."/>
            <person name="Horton D.L."/>
            <person name="Alikhan N.F."/>
            <person name="Baker D."/>
            <person name="Gharbi K."/>
            <person name="Hall N."/>
            <person name="Watson M."/>
            <person name="Adriaenssens E.M."/>
            <person name="Foster-Nyarko E."/>
            <person name="Jarju S."/>
            <person name="Secka A."/>
            <person name="Antonio M."/>
            <person name="Oren A."/>
            <person name="Chaudhuri R.R."/>
            <person name="La Ragione R."/>
            <person name="Hildebrand F."/>
            <person name="Pallen M.J."/>
        </authorList>
    </citation>
    <scope>NUCLEOTIDE SEQUENCE</scope>
    <source>
        <strain evidence="2">USAMLcec3-2134</strain>
    </source>
</reference>
<sequence length="157" mass="18101">MEYTIRKMTVPEYPLLSDFLYEAIFIPDGIKPPPRDIIASPELQIYVERFGALKDDFALVAEIEGKIIGAVWIRIMNDYGHIDDETPSLAISLYKEYRGQGIGTNMMKEMLSLLKTHGYKRVSLSVQKANYAAEIYRKICFEIVSENKEEYIMVNHL</sequence>
<dbReference type="PROSITE" id="PS51186">
    <property type="entry name" value="GNAT"/>
    <property type="match status" value="1"/>
</dbReference>
<dbReference type="Pfam" id="PF00583">
    <property type="entry name" value="Acetyltransf_1"/>
    <property type="match status" value="1"/>
</dbReference>
<dbReference type="InterPro" id="IPR050276">
    <property type="entry name" value="MshD_Acetyltransferase"/>
</dbReference>
<evidence type="ECO:0000313" key="3">
    <source>
        <dbReference type="Proteomes" id="UP000886883"/>
    </source>
</evidence>
<dbReference type="CDD" id="cd04301">
    <property type="entry name" value="NAT_SF"/>
    <property type="match status" value="1"/>
</dbReference>